<dbReference type="SUPFAM" id="SSF48097">
    <property type="entry name" value="Regulator of G-protein signaling, RGS"/>
    <property type="match status" value="1"/>
</dbReference>
<feature type="transmembrane region" description="Helical" evidence="1">
    <location>
        <begin position="193"/>
        <end position="213"/>
    </location>
</feature>
<keyword evidence="4" id="KW-1185">Reference proteome</keyword>
<keyword evidence="1" id="KW-0472">Membrane</keyword>
<feature type="transmembrane region" description="Helical" evidence="1">
    <location>
        <begin position="162"/>
        <end position="181"/>
    </location>
</feature>
<dbReference type="RefSeq" id="XP_002674324.1">
    <property type="nucleotide sequence ID" value="XM_002674278.1"/>
</dbReference>
<feature type="transmembrane region" description="Helical" evidence="1">
    <location>
        <begin position="307"/>
        <end position="330"/>
    </location>
</feature>
<dbReference type="GeneID" id="8863871"/>
<dbReference type="KEGG" id="ngr:NAEGRDRAFT_70688"/>
<evidence type="ECO:0000313" key="3">
    <source>
        <dbReference type="EMBL" id="EFC41580.1"/>
    </source>
</evidence>
<feature type="transmembrane region" description="Helical" evidence="1">
    <location>
        <begin position="270"/>
        <end position="295"/>
    </location>
</feature>
<dbReference type="VEuPathDB" id="AmoebaDB:NAEGRDRAFT_70688"/>
<accession>D2VP09</accession>
<feature type="transmembrane region" description="Helical" evidence="1">
    <location>
        <begin position="384"/>
        <end position="414"/>
    </location>
</feature>
<gene>
    <name evidence="3" type="ORF">NAEGRDRAFT_70688</name>
</gene>
<dbReference type="EMBL" id="GG738885">
    <property type="protein sequence ID" value="EFC41580.1"/>
    <property type="molecule type" value="Genomic_DNA"/>
</dbReference>
<dbReference type="Pfam" id="PF00615">
    <property type="entry name" value="RGS"/>
    <property type="match status" value="1"/>
</dbReference>
<dbReference type="Gene3D" id="1.10.167.10">
    <property type="entry name" value="Regulator of G-protein Signalling 4, domain 2"/>
    <property type="match status" value="1"/>
</dbReference>
<feature type="domain" description="RGS" evidence="2">
    <location>
        <begin position="432"/>
        <end position="506"/>
    </location>
</feature>
<dbReference type="InterPro" id="IPR044926">
    <property type="entry name" value="RGS_subdomain_2"/>
</dbReference>
<name>D2VP09_NAEGR</name>
<evidence type="ECO:0000313" key="4">
    <source>
        <dbReference type="Proteomes" id="UP000006671"/>
    </source>
</evidence>
<keyword evidence="1" id="KW-0812">Transmembrane</keyword>
<proteinExistence type="predicted"/>
<dbReference type="InParanoid" id="D2VP09"/>
<dbReference type="Proteomes" id="UP000006671">
    <property type="component" value="Unassembled WGS sequence"/>
</dbReference>
<evidence type="ECO:0000256" key="1">
    <source>
        <dbReference type="SAM" id="Phobius"/>
    </source>
</evidence>
<reference evidence="3 4" key="1">
    <citation type="journal article" date="2010" name="Cell">
        <title>The genome of Naegleria gruberi illuminates early eukaryotic versatility.</title>
        <authorList>
            <person name="Fritz-Laylin L.K."/>
            <person name="Prochnik S.E."/>
            <person name="Ginger M.L."/>
            <person name="Dacks J.B."/>
            <person name="Carpenter M.L."/>
            <person name="Field M.C."/>
            <person name="Kuo A."/>
            <person name="Paredez A."/>
            <person name="Chapman J."/>
            <person name="Pham J."/>
            <person name="Shu S."/>
            <person name="Neupane R."/>
            <person name="Cipriano M."/>
            <person name="Mancuso J."/>
            <person name="Tu H."/>
            <person name="Salamov A."/>
            <person name="Lindquist E."/>
            <person name="Shapiro H."/>
            <person name="Lucas S."/>
            <person name="Grigoriev I.V."/>
            <person name="Cande W.Z."/>
            <person name="Fulton C."/>
            <person name="Rokhsar D.S."/>
            <person name="Dawson S.C."/>
        </authorList>
    </citation>
    <scope>NUCLEOTIDE SEQUENCE [LARGE SCALE GENOMIC DNA]</scope>
    <source>
        <strain evidence="3 4">NEG-M</strain>
    </source>
</reference>
<dbReference type="InterPro" id="IPR036305">
    <property type="entry name" value="RGS_sf"/>
</dbReference>
<feature type="transmembrane region" description="Helical" evidence="1">
    <location>
        <begin position="351"/>
        <end position="372"/>
    </location>
</feature>
<sequence length="561" mass="65146">MRKYDSILLDPYIFSFYVRFYRDVQMTDGKFMETSDFVAFPLIPYEVYSFSTIKSLTLDSSLFDYEQTSCLDGPDVSDAQNFRWLSGYSNFSQTDLLIIQGVTGRTQISANYSIISQQVGKFSSNFTDLSYYSISSLLLPSTCYMCETSGCFGEDFSPVLDYWIIPQFLIVFSYFVLFFGLKLYKKPAMIRRIGLPYCSLLGFSLMITFTGLSRTCVGFWYSVSLLVMIWWFFIYITTIAQFYFLRNLYSLIVRFPKREKLLKMMASKKGGFLMTVVMTFFLSIIVNCVSTFFFINEDKSLADIYRPVVILVLLILLWIIGLVSVIYDVITQRKSIIRDGLRKFFFYDDPFYLRVDLLTLILPVIIAITSGLENLLVDSSNTYIVQILAGIFNTLACFSFTLLSGGNVLIIEIYKMIANRNVKKNESLEIELENSEILKIFKEYCQKEFSSENYELYIILKSLKESNVVRLTDMKDIESQFIQPYSKFEVNIPSVCKKEFYALMKDCDKDGQIGYERLWDCLGPDLLLNLSDTFKRLQETSTYKKWESVQSYTKHITDVNP</sequence>
<protein>
    <recommendedName>
        <fullName evidence="2">RGS domain-containing protein</fullName>
    </recommendedName>
</protein>
<dbReference type="InterPro" id="IPR016137">
    <property type="entry name" value="RGS"/>
</dbReference>
<keyword evidence="1" id="KW-1133">Transmembrane helix</keyword>
<organism evidence="4">
    <name type="scientific">Naegleria gruberi</name>
    <name type="common">Amoeba</name>
    <dbReference type="NCBI Taxonomy" id="5762"/>
    <lineage>
        <taxon>Eukaryota</taxon>
        <taxon>Discoba</taxon>
        <taxon>Heterolobosea</taxon>
        <taxon>Tetramitia</taxon>
        <taxon>Eutetramitia</taxon>
        <taxon>Vahlkampfiidae</taxon>
        <taxon>Naegleria</taxon>
    </lineage>
</organism>
<dbReference type="AlphaFoldDB" id="D2VP09"/>
<evidence type="ECO:0000259" key="2">
    <source>
        <dbReference type="Pfam" id="PF00615"/>
    </source>
</evidence>
<feature type="transmembrane region" description="Helical" evidence="1">
    <location>
        <begin position="219"/>
        <end position="249"/>
    </location>
</feature>